<evidence type="ECO:0000313" key="3">
    <source>
        <dbReference type="EMBL" id="CAD7082352.1"/>
    </source>
</evidence>
<feature type="region of interest" description="Disordered" evidence="1">
    <location>
        <begin position="625"/>
        <end position="701"/>
    </location>
</feature>
<evidence type="ECO:0000313" key="4">
    <source>
        <dbReference type="Proteomes" id="UP000594454"/>
    </source>
</evidence>
<dbReference type="InterPro" id="IPR021777">
    <property type="entry name" value="SANBR_BTB"/>
</dbReference>
<feature type="compositionally biased region" description="Polar residues" evidence="1">
    <location>
        <begin position="654"/>
        <end position="673"/>
    </location>
</feature>
<dbReference type="AlphaFoldDB" id="A0A7R8UK59"/>
<dbReference type="Proteomes" id="UP000594454">
    <property type="component" value="Chromosome 2"/>
</dbReference>
<dbReference type="InterPro" id="IPR045902">
    <property type="entry name" value="SANBR-like"/>
</dbReference>
<evidence type="ECO:0000259" key="2">
    <source>
        <dbReference type="Pfam" id="PF11822"/>
    </source>
</evidence>
<dbReference type="OMA" id="AYRFETI"/>
<keyword evidence="4" id="KW-1185">Reference proteome</keyword>
<feature type="region of interest" description="Disordered" evidence="1">
    <location>
        <begin position="180"/>
        <end position="229"/>
    </location>
</feature>
<evidence type="ECO:0000256" key="1">
    <source>
        <dbReference type="SAM" id="MobiDB-lite"/>
    </source>
</evidence>
<feature type="compositionally biased region" description="Low complexity" evidence="1">
    <location>
        <begin position="629"/>
        <end position="639"/>
    </location>
</feature>
<dbReference type="PANTHER" id="PTHR20946">
    <property type="entry name" value="SANT AND BTB DOMAIN REGULATOR OF CLASS SWITCH RECOMBINATION"/>
    <property type="match status" value="1"/>
</dbReference>
<feature type="domain" description="SANT and BTB" evidence="2">
    <location>
        <begin position="239"/>
        <end position="335"/>
    </location>
</feature>
<feature type="region of interest" description="Disordered" evidence="1">
    <location>
        <begin position="66"/>
        <end position="112"/>
    </location>
</feature>
<accession>A0A7R8UK59</accession>
<name>A0A7R8UK59_HERIL</name>
<dbReference type="InParanoid" id="A0A7R8UK59"/>
<protein>
    <recommendedName>
        <fullName evidence="2">SANT and BTB domain-containing protein</fullName>
    </recommendedName>
</protein>
<dbReference type="FunCoup" id="A0A7R8UK59">
    <property type="interactions" value="3"/>
</dbReference>
<feature type="compositionally biased region" description="Basic and acidic residues" evidence="1">
    <location>
        <begin position="180"/>
        <end position="189"/>
    </location>
</feature>
<organism evidence="3 4">
    <name type="scientific">Hermetia illucens</name>
    <name type="common">Black soldier fly</name>
    <dbReference type="NCBI Taxonomy" id="343691"/>
    <lineage>
        <taxon>Eukaryota</taxon>
        <taxon>Metazoa</taxon>
        <taxon>Ecdysozoa</taxon>
        <taxon>Arthropoda</taxon>
        <taxon>Hexapoda</taxon>
        <taxon>Insecta</taxon>
        <taxon>Pterygota</taxon>
        <taxon>Neoptera</taxon>
        <taxon>Endopterygota</taxon>
        <taxon>Diptera</taxon>
        <taxon>Brachycera</taxon>
        <taxon>Stratiomyomorpha</taxon>
        <taxon>Stratiomyidae</taxon>
        <taxon>Hermetiinae</taxon>
        <taxon>Hermetia</taxon>
    </lineage>
</organism>
<dbReference type="Pfam" id="PF11822">
    <property type="entry name" value="BTB_SANBR"/>
    <property type="match status" value="1"/>
</dbReference>
<sequence>MSSAESQSMGNIDIPMNSFLDFLKITCQVNDSILNKDGKSCPEIDYNKLANNEIINSLLLSKMSNDMKASSHDSTEDQCKPLESKPVDKSRGKSNARFNSTFRKSQGDTSANGVPYIHPALSSKLEDVINEGILDSVLPFICPPSSSFISNHPNNKSNKAGSKLQEQSSSVFPKVVTYEAQEKKEDTLPKESVPPGSRSPRLASGGGGKVKETRVLSSKRKSACHPRSAVDDTRGDVEVIIHVCDEVKNTSKDFSCPQNLLVSKMGYFADVTAGQKLEDMDISVHCDIQIFDWLMKWVKKDQGTSDPLPQLDAANVVPILVSASFLQMEPLLLDCLSFCHARLNEVVRASTNLSCLNDSIITRLAAMFTNLELEMVKDKKERVTPRLWTKMIQSLFEPEPQALRGHYFSLTGLFRCSRCGKYITQSVSSYVTCIPSNTRLNRWGQLISQHTRDGSWQVTTYVATLFKELKSWRKVYWKLWGHCHYLYCCICESHFPAYQMMWCPYHSEQPQFLGPVTEGRIAGPAGRYPCCGQQAFRYETLPGPNGCQFREHSVVIESDRDRAILTLAQIAADGNCLYEAPPIKTQNHGYSEPRWIGISLMPTKCRHGLLPLLHSEEFHGKLPRRLRQTSGAADSSSETESSDSNEKRCLRKQLSISSDGCESEASSPRQYTTKSRRRHAKTTTGRYWSGEMSARSNQDNQREFEEKIMKQIVAMVSKKTGSETNIHYNTYQSGGVYVKLEAEWREQVRQRNFNKVKLK</sequence>
<reference evidence="3 4" key="1">
    <citation type="submission" date="2020-11" db="EMBL/GenBank/DDBJ databases">
        <authorList>
            <person name="Wallbank WR R."/>
            <person name="Pardo Diaz C."/>
            <person name="Kozak K."/>
            <person name="Martin S."/>
            <person name="Jiggins C."/>
            <person name="Moest M."/>
            <person name="Warren A I."/>
            <person name="Generalovic N T."/>
            <person name="Byers J.R.P. K."/>
            <person name="Montejo-Kovacevich G."/>
            <person name="Yen C E."/>
        </authorList>
    </citation>
    <scope>NUCLEOTIDE SEQUENCE [LARGE SCALE GENOMIC DNA]</scope>
</reference>
<dbReference type="EMBL" id="LR899010">
    <property type="protein sequence ID" value="CAD7082352.1"/>
    <property type="molecule type" value="Genomic_DNA"/>
</dbReference>
<feature type="compositionally biased region" description="Basic and acidic residues" evidence="1">
    <location>
        <begin position="69"/>
        <end position="91"/>
    </location>
</feature>
<dbReference type="PANTHER" id="PTHR20946:SF0">
    <property type="entry name" value="SANT AND BTB DOMAIN REGULATOR OF CLASS SWITCH RECOMBINATION"/>
    <property type="match status" value="1"/>
</dbReference>
<dbReference type="OrthoDB" id="550012at2759"/>
<gene>
    <name evidence="3" type="ORF">HERILL_LOCUS5390</name>
</gene>
<proteinExistence type="predicted"/>
<feature type="compositionally biased region" description="Polar residues" evidence="1">
    <location>
        <begin position="96"/>
        <end position="112"/>
    </location>
</feature>